<dbReference type="PANTHER" id="PTHR36214:SF3">
    <property type="entry name" value="ACETYL-COA DECARBONYLASE_SYNTHASE COMPLEX SUBUNIT GAMMA"/>
    <property type="match status" value="1"/>
</dbReference>
<feature type="binding site" evidence="7">
    <location>
        <position position="42"/>
    </location>
    <ligand>
        <name>[4Fe-4S] cluster</name>
        <dbReference type="ChEBI" id="CHEBI:49883"/>
    </ligand>
</feature>
<sequence length="446" mass="49050">MALSGLDIYKLLPKTNCKKCGFQTCLAFAMQLAKKAVSLDKCPSVGESVRLKLEEASLPAIRLVEIGTGERRVAVGQETVLFRHEEKFHHPTAIGLIVEDDLPVAELDRTLGQIRSLRFERVGQQIGVELVALRNTSARTEVFVEQLRRIRAAVSLPLVLMACSAETLKAALRLCASERPLVYCPKATDLEAFVTVCKESHVPLAFRASSLEEFSAATKKAAQAGFADLVLDIPENTTTERLWQLTQIRRLSLKKGERSLGFPTMVVVNTAVESEAVCQAAAYIAKYASILLVRTTKPEHILPLLTLRQNIYTDPQKPLQVEPNVYPVGAVSQDSPLLVTTNFSLTYYTVLGEIESSRRPCYLLCMDTEGMSVLTAWAAEKFGAEQIADTLTKFKLADTVRHKSIVIPGYVAMMSGDLEDKSGWRVVVGPREASGLPVFLKNLAQG</sequence>
<dbReference type="Gene3D" id="3.40.50.11600">
    <property type="match status" value="1"/>
</dbReference>
<dbReference type="GO" id="GO:0005506">
    <property type="term" value="F:iron ion binding"/>
    <property type="evidence" value="ECO:0007669"/>
    <property type="project" value="InterPro"/>
</dbReference>
<dbReference type="Proteomes" id="UP000287243">
    <property type="component" value="Chromosome"/>
</dbReference>
<dbReference type="InterPro" id="IPR016218">
    <property type="entry name" value="AcylCoA_decarb/synth_gsu"/>
</dbReference>
<dbReference type="PANTHER" id="PTHR36214">
    <property type="match status" value="1"/>
</dbReference>
<dbReference type="NCBIfam" id="NF003195">
    <property type="entry name" value="PRK04165.1"/>
    <property type="match status" value="1"/>
</dbReference>
<dbReference type="PROSITE" id="PS51656">
    <property type="entry name" value="4FE4S"/>
    <property type="match status" value="1"/>
</dbReference>
<evidence type="ECO:0000256" key="3">
    <source>
        <dbReference type="ARBA" id="ARBA00023004"/>
    </source>
</evidence>
<keyword evidence="1 7" id="KW-0004">4Fe-4S</keyword>
<evidence type="ECO:0000256" key="6">
    <source>
        <dbReference type="PIRSR" id="PIRSR000376-1"/>
    </source>
</evidence>
<dbReference type="GO" id="GO:0008168">
    <property type="term" value="F:methyltransferase activity"/>
    <property type="evidence" value="ECO:0007669"/>
    <property type="project" value="InterPro"/>
</dbReference>
<feature type="binding site" evidence="6">
    <location>
        <position position="346"/>
    </location>
    <ligand>
        <name>5-methoxybenzimidazolylcob(I)amide</name>
        <dbReference type="ChEBI" id="CHEBI:157765"/>
    </ligand>
</feature>
<feature type="binding site" evidence="6">
    <location>
        <position position="433"/>
    </location>
    <ligand>
        <name>5-methoxybenzimidazolylcob(I)amide</name>
        <dbReference type="ChEBI" id="CHEBI:157765"/>
    </ligand>
</feature>
<keyword evidence="10" id="KW-1185">Reference proteome</keyword>
<feature type="binding site" evidence="7">
    <location>
        <position position="17"/>
    </location>
    <ligand>
        <name>[4Fe-4S] cluster</name>
        <dbReference type="ChEBI" id="CHEBI:49883"/>
    </ligand>
</feature>
<gene>
    <name evidence="9" type="ORF">BU251_04965</name>
</gene>
<dbReference type="KEGG" id="vai:BU251_04965"/>
<dbReference type="Pfam" id="PF03599">
    <property type="entry name" value="CdhD"/>
    <property type="match status" value="1"/>
</dbReference>
<feature type="binding site" evidence="6">
    <location>
        <begin position="370"/>
        <end position="373"/>
    </location>
    <ligand>
        <name>5-methoxybenzimidazolylcob(I)amide</name>
        <dbReference type="ChEBI" id="CHEBI:157765"/>
    </ligand>
</feature>
<evidence type="ECO:0000259" key="8">
    <source>
        <dbReference type="PROSITE" id="PS51656"/>
    </source>
</evidence>
<feature type="binding site" evidence="7">
    <location>
        <position position="20"/>
    </location>
    <ligand>
        <name>[4Fe-4S] cluster</name>
        <dbReference type="ChEBI" id="CHEBI:49883"/>
    </ligand>
</feature>
<dbReference type="InterPro" id="IPR007202">
    <property type="entry name" value="4Fe-4S_dom"/>
</dbReference>
<dbReference type="GO" id="GO:0046356">
    <property type="term" value="P:acetyl-CoA catabolic process"/>
    <property type="evidence" value="ECO:0007669"/>
    <property type="project" value="InterPro"/>
</dbReference>
<proteinExistence type="predicted"/>
<evidence type="ECO:0000313" key="9">
    <source>
        <dbReference type="EMBL" id="QAT17126.1"/>
    </source>
</evidence>
<dbReference type="SUPFAM" id="SSF51717">
    <property type="entry name" value="Dihydropteroate synthetase-like"/>
    <property type="match status" value="1"/>
</dbReference>
<evidence type="ECO:0000256" key="1">
    <source>
        <dbReference type="ARBA" id="ARBA00022485"/>
    </source>
</evidence>
<dbReference type="EMBL" id="CP019384">
    <property type="protein sequence ID" value="QAT17126.1"/>
    <property type="molecule type" value="Genomic_DNA"/>
</dbReference>
<protein>
    <submittedName>
        <fullName evidence="9">Acetyl-CoA synthase corrinoid iron-sulfur protein, large subunit</fullName>
    </submittedName>
</protein>
<dbReference type="GO" id="GO:0051539">
    <property type="term" value="F:4 iron, 4 sulfur cluster binding"/>
    <property type="evidence" value="ECO:0007669"/>
    <property type="project" value="UniProtKB-KW"/>
</dbReference>
<organism evidence="9 10">
    <name type="scientific">Velamenicoccus archaeovorus</name>
    <dbReference type="NCBI Taxonomy" id="1930593"/>
    <lineage>
        <taxon>Bacteria</taxon>
        <taxon>Pseudomonadati</taxon>
        <taxon>Candidatus Omnitrophota</taxon>
        <taxon>Candidatus Velamenicoccus</taxon>
    </lineage>
</organism>
<dbReference type="InterPro" id="IPR016041">
    <property type="entry name" value="Ac-CoA_synth_d_su_TIM-brl"/>
</dbReference>
<dbReference type="AlphaFoldDB" id="A0A410P4N0"/>
<keyword evidence="4 7" id="KW-0411">Iron-sulfur</keyword>
<keyword evidence="5" id="KW-0170">Cobalt</keyword>
<evidence type="ECO:0000313" key="10">
    <source>
        <dbReference type="Proteomes" id="UP000287243"/>
    </source>
</evidence>
<evidence type="ECO:0000256" key="4">
    <source>
        <dbReference type="ARBA" id="ARBA00023014"/>
    </source>
</evidence>
<dbReference type="RefSeq" id="WP_128699779.1">
    <property type="nucleotide sequence ID" value="NZ_CP019384.1"/>
</dbReference>
<dbReference type="OrthoDB" id="140437at2"/>
<accession>A0A410P4N0</accession>
<evidence type="ECO:0000256" key="2">
    <source>
        <dbReference type="ARBA" id="ARBA00022723"/>
    </source>
</evidence>
<reference evidence="9 10" key="1">
    <citation type="submission" date="2017-01" db="EMBL/GenBank/DDBJ databases">
        <title>First insights into the biology of 'candidatus Vampirococcus archaeovorus'.</title>
        <authorList>
            <person name="Kizina J."/>
            <person name="Jordan S."/>
            <person name="Stueber K."/>
            <person name="Reinhardt R."/>
            <person name="Harder J."/>
        </authorList>
    </citation>
    <scope>NUCLEOTIDE SEQUENCE [LARGE SCALE GENOMIC DNA]</scope>
    <source>
        <strain evidence="9 10">LiM</strain>
    </source>
</reference>
<feature type="binding site" evidence="6">
    <location>
        <position position="340"/>
    </location>
    <ligand>
        <name>5-methoxybenzimidazolylcob(I)amide</name>
        <dbReference type="ChEBI" id="CHEBI:157765"/>
    </ligand>
</feature>
<keyword evidence="2 7" id="KW-0479">Metal-binding</keyword>
<evidence type="ECO:0000256" key="7">
    <source>
        <dbReference type="PIRSR" id="PIRSR000376-2"/>
    </source>
</evidence>
<dbReference type="Gene3D" id="3.20.20.20">
    <property type="entry name" value="Dihydropteroate synthase-like"/>
    <property type="match status" value="1"/>
</dbReference>
<dbReference type="InterPro" id="IPR011005">
    <property type="entry name" value="Dihydropteroate_synth-like_sf"/>
</dbReference>
<dbReference type="Pfam" id="PF04060">
    <property type="entry name" value="FeS"/>
    <property type="match status" value="1"/>
</dbReference>
<feature type="domain" description="4Fe-4S" evidence="8">
    <location>
        <begin position="1"/>
        <end position="59"/>
    </location>
</feature>
<name>A0A410P4N0_VELA1</name>
<feature type="binding site" evidence="7">
    <location>
        <position position="25"/>
    </location>
    <ligand>
        <name>[4Fe-4S] cluster</name>
        <dbReference type="ChEBI" id="CHEBI:49883"/>
    </ligand>
</feature>
<keyword evidence="3 7" id="KW-0408">Iron</keyword>
<dbReference type="InterPro" id="IPR051069">
    <property type="entry name" value="ACDS_complex_subunit"/>
</dbReference>
<evidence type="ECO:0000256" key="5">
    <source>
        <dbReference type="ARBA" id="ARBA00023285"/>
    </source>
</evidence>
<dbReference type="PIRSF" id="PIRSF000376">
    <property type="entry name" value="AcCoA_decarb_gamma"/>
    <property type="match status" value="1"/>
</dbReference>